<feature type="binding site" evidence="1">
    <location>
        <position position="41"/>
    </location>
    <ligand>
        <name>substrate</name>
    </ligand>
</feature>
<dbReference type="GO" id="GO:0000287">
    <property type="term" value="F:magnesium ion binding"/>
    <property type="evidence" value="ECO:0007669"/>
    <property type="project" value="UniProtKB-UniRule"/>
</dbReference>
<dbReference type="GO" id="GO:0004141">
    <property type="term" value="F:dethiobiotin synthase activity"/>
    <property type="evidence" value="ECO:0007669"/>
    <property type="project" value="UniProtKB-UniRule"/>
</dbReference>
<name>A0A1Z2LD15_9ACTN</name>
<comment type="subcellular location">
    <subcellularLocation>
        <location evidence="1">Cytoplasm</location>
    </subcellularLocation>
</comment>
<keyword evidence="1" id="KW-0460">Magnesium</keyword>
<feature type="binding site" evidence="1">
    <location>
        <begin position="170"/>
        <end position="171"/>
    </location>
    <ligand>
        <name>ATP</name>
        <dbReference type="ChEBI" id="CHEBI:30616"/>
    </ligand>
</feature>
<keyword evidence="1" id="KW-0963">Cytoplasm</keyword>
<protein>
    <recommendedName>
        <fullName evidence="1">ATP-dependent dethiobiotin synthetase BioD</fullName>
        <ecNumber evidence="1">6.3.3.3</ecNumber>
    </recommendedName>
    <alternativeName>
        <fullName evidence="1">DTB synthetase</fullName>
        <shortName evidence="1">DTBS</shortName>
    </alternativeName>
    <alternativeName>
        <fullName evidence="1">Dethiobiotin synthase</fullName>
    </alternativeName>
</protein>
<feature type="binding site" evidence="1">
    <location>
        <position position="50"/>
    </location>
    <ligand>
        <name>ATP</name>
        <dbReference type="ChEBI" id="CHEBI:30616"/>
    </ligand>
</feature>
<dbReference type="EMBL" id="CP021744">
    <property type="protein sequence ID" value="ARZ72209.1"/>
    <property type="molecule type" value="Genomic_DNA"/>
</dbReference>
<feature type="active site" evidence="1">
    <location>
        <position position="37"/>
    </location>
</feature>
<comment type="subunit">
    <text evidence="1">Homodimer.</text>
</comment>
<keyword evidence="1" id="KW-0436">Ligase</keyword>
<dbReference type="SUPFAM" id="SSF52540">
    <property type="entry name" value="P-loop containing nucleoside triphosphate hydrolases"/>
    <property type="match status" value="1"/>
</dbReference>
<sequence>MALLMVSGTGTEVGKTVTTAAVAALALAAGRRVAVVKPVQTGLPPGRDGDLADVTRLAGPVTTRELARYPDPLAPATAARRAGMPPVGLERAADTLNALQETHDLVLCEGAGGLLARFDERGWTLADLAVLLRAPVLVVAAPGLGTLNATALTTEVLRHRGGHCAGVVVGSWPKSPDLAMRCNLSDLPVVAGAPLEGVLPAGMAARGPAAFAEAARAGLAPSLGGVLDAADFTARHTV</sequence>
<feature type="binding site" evidence="1">
    <location>
        <position position="109"/>
    </location>
    <ligand>
        <name>Mg(2+)</name>
        <dbReference type="ChEBI" id="CHEBI:18420"/>
    </ligand>
</feature>
<dbReference type="GO" id="GO:0009102">
    <property type="term" value="P:biotin biosynthetic process"/>
    <property type="evidence" value="ECO:0007669"/>
    <property type="project" value="UniProtKB-UniRule"/>
</dbReference>
<comment type="similarity">
    <text evidence="1">Belongs to the dethiobiotin synthetase family.</text>
</comment>
<evidence type="ECO:0000313" key="2">
    <source>
        <dbReference type="EMBL" id="ARZ72209.1"/>
    </source>
</evidence>
<evidence type="ECO:0000256" key="1">
    <source>
        <dbReference type="HAMAP-Rule" id="MF_00336"/>
    </source>
</evidence>
<dbReference type="Proteomes" id="UP000195755">
    <property type="component" value="Chromosome"/>
</dbReference>
<feature type="binding site" evidence="1">
    <location>
        <position position="16"/>
    </location>
    <ligand>
        <name>Mg(2+)</name>
        <dbReference type="ChEBI" id="CHEBI:18420"/>
    </ligand>
</feature>
<dbReference type="InterPro" id="IPR027417">
    <property type="entry name" value="P-loop_NTPase"/>
</dbReference>
<organism evidence="2 3">
    <name type="scientific">Streptomyces albireticuli</name>
    <dbReference type="NCBI Taxonomy" id="1940"/>
    <lineage>
        <taxon>Bacteria</taxon>
        <taxon>Bacillati</taxon>
        <taxon>Actinomycetota</taxon>
        <taxon>Actinomycetes</taxon>
        <taxon>Kitasatosporales</taxon>
        <taxon>Streptomycetaceae</taxon>
        <taxon>Streptomyces</taxon>
    </lineage>
</organism>
<dbReference type="HAMAP" id="MF_00336">
    <property type="entry name" value="BioD"/>
    <property type="match status" value="1"/>
</dbReference>
<feature type="binding site" evidence="1">
    <location>
        <position position="50"/>
    </location>
    <ligand>
        <name>Mg(2+)</name>
        <dbReference type="ChEBI" id="CHEBI:18420"/>
    </ligand>
</feature>
<feature type="binding site" evidence="1">
    <location>
        <begin position="109"/>
        <end position="112"/>
    </location>
    <ligand>
        <name>ATP</name>
        <dbReference type="ChEBI" id="CHEBI:30616"/>
    </ligand>
</feature>
<keyword evidence="1" id="KW-0093">Biotin biosynthesis</keyword>
<evidence type="ECO:0000313" key="3">
    <source>
        <dbReference type="Proteomes" id="UP000195755"/>
    </source>
</evidence>
<dbReference type="Gene3D" id="3.40.50.300">
    <property type="entry name" value="P-loop containing nucleotide triphosphate hydrolases"/>
    <property type="match status" value="1"/>
</dbReference>
<keyword evidence="1" id="KW-0067">ATP-binding</keyword>
<proteinExistence type="inferred from homology"/>
<dbReference type="AlphaFoldDB" id="A0A1Z2LD15"/>
<dbReference type="PANTHER" id="PTHR43210">
    <property type="entry name" value="DETHIOBIOTIN SYNTHETASE"/>
    <property type="match status" value="1"/>
</dbReference>
<comment type="pathway">
    <text evidence="1">Cofactor biosynthesis; biotin biosynthesis; biotin from 7,8-diaminononanoate: step 1/2.</text>
</comment>
<dbReference type="KEGG" id="salj:SMD11_6633"/>
<dbReference type="EC" id="6.3.3.3" evidence="1"/>
<comment type="caution">
    <text evidence="1">Lacks conserved residue(s) required for the propagation of feature annotation.</text>
</comment>
<reference evidence="2 3" key="1">
    <citation type="submission" date="2017-06" db="EMBL/GenBank/DDBJ databases">
        <title>Streptomyces albireticuli Genome sequencing and assembly.</title>
        <authorList>
            <person name="Wang Y."/>
            <person name="Du B."/>
            <person name="Ding Y."/>
            <person name="Liu H."/>
            <person name="Hou Q."/>
            <person name="Liu K."/>
            <person name="Yao L."/>
            <person name="Wang C."/>
        </authorList>
    </citation>
    <scope>NUCLEOTIDE SEQUENCE [LARGE SCALE GENOMIC DNA]</scope>
    <source>
        <strain evidence="2 3">MDJK11</strain>
    </source>
</reference>
<accession>A0A1Z2LD15</accession>
<dbReference type="PIRSF" id="PIRSF006755">
    <property type="entry name" value="DTB_synth"/>
    <property type="match status" value="1"/>
</dbReference>
<dbReference type="Pfam" id="PF13500">
    <property type="entry name" value="AAA_26"/>
    <property type="match status" value="1"/>
</dbReference>
<dbReference type="OrthoDB" id="9802610at2"/>
<keyword evidence="1" id="KW-0479">Metal-binding</keyword>
<comment type="catalytic activity">
    <reaction evidence="1">
        <text>(7R,8S)-7,8-diammoniononanoate + CO2 + ATP = (4R,5S)-dethiobiotin + ADP + phosphate + 3 H(+)</text>
        <dbReference type="Rhea" id="RHEA:15805"/>
        <dbReference type="ChEBI" id="CHEBI:15378"/>
        <dbReference type="ChEBI" id="CHEBI:16526"/>
        <dbReference type="ChEBI" id="CHEBI:30616"/>
        <dbReference type="ChEBI" id="CHEBI:43474"/>
        <dbReference type="ChEBI" id="CHEBI:149469"/>
        <dbReference type="ChEBI" id="CHEBI:149473"/>
        <dbReference type="ChEBI" id="CHEBI:456216"/>
        <dbReference type="EC" id="6.3.3.3"/>
    </reaction>
</comment>
<gene>
    <name evidence="1 2" type="primary">bioD</name>
    <name evidence="2" type="ORF">SMD11_6633</name>
</gene>
<dbReference type="PANTHER" id="PTHR43210:SF5">
    <property type="entry name" value="DETHIOBIOTIN SYNTHETASE"/>
    <property type="match status" value="1"/>
</dbReference>
<dbReference type="UniPathway" id="UPA00078">
    <property type="reaction ID" value="UER00161"/>
</dbReference>
<dbReference type="GO" id="GO:0005524">
    <property type="term" value="F:ATP binding"/>
    <property type="evidence" value="ECO:0007669"/>
    <property type="project" value="UniProtKB-UniRule"/>
</dbReference>
<dbReference type="GO" id="GO:0005829">
    <property type="term" value="C:cytosol"/>
    <property type="evidence" value="ECO:0007669"/>
    <property type="project" value="TreeGrafter"/>
</dbReference>
<feature type="binding site" evidence="1">
    <location>
        <begin position="12"/>
        <end position="17"/>
    </location>
    <ligand>
        <name>ATP</name>
        <dbReference type="ChEBI" id="CHEBI:30616"/>
    </ligand>
</feature>
<dbReference type="InterPro" id="IPR004472">
    <property type="entry name" value="DTB_synth_BioD"/>
</dbReference>
<dbReference type="CDD" id="cd03109">
    <property type="entry name" value="DTBS"/>
    <property type="match status" value="1"/>
</dbReference>
<keyword evidence="1" id="KW-0547">Nucleotide-binding</keyword>
<dbReference type="RefSeq" id="WP_087929861.1">
    <property type="nucleotide sequence ID" value="NZ_CP021744.1"/>
</dbReference>
<comment type="cofactor">
    <cofactor evidence="1">
        <name>Mg(2+)</name>
        <dbReference type="ChEBI" id="CHEBI:18420"/>
    </cofactor>
</comment>
<dbReference type="NCBIfam" id="TIGR00347">
    <property type="entry name" value="bioD"/>
    <property type="match status" value="1"/>
</dbReference>
<comment type="function">
    <text evidence="1">Catalyzes a mechanistically unusual reaction, the ATP-dependent insertion of CO2 between the N7 and N8 nitrogen atoms of 7,8-diaminopelargonic acid (DAPA, also called 7,8-diammoniononanoate) to form a ureido ring.</text>
</comment>